<feature type="region of interest" description="Disordered" evidence="1">
    <location>
        <begin position="78"/>
        <end position="103"/>
    </location>
</feature>
<reference evidence="3" key="1">
    <citation type="submission" date="2016-10" db="EMBL/GenBank/DDBJ databases">
        <authorList>
            <person name="Varghese N."/>
            <person name="Submissions S."/>
        </authorList>
    </citation>
    <scope>NUCLEOTIDE SEQUENCE [LARGE SCALE GENOMIC DNA]</scope>
    <source>
        <strain evidence="3">CGMCC 4.2126</strain>
    </source>
</reference>
<name>A0A1I3IWA3_9ACTN</name>
<keyword evidence="3" id="KW-1185">Reference proteome</keyword>
<accession>A0A1I3IWA3</accession>
<protein>
    <submittedName>
        <fullName evidence="2">Uncharacterized protein</fullName>
    </submittedName>
</protein>
<dbReference type="Proteomes" id="UP000199111">
    <property type="component" value="Unassembled WGS sequence"/>
</dbReference>
<evidence type="ECO:0000313" key="3">
    <source>
        <dbReference type="Proteomes" id="UP000199111"/>
    </source>
</evidence>
<evidence type="ECO:0000313" key="2">
    <source>
        <dbReference type="EMBL" id="SFI52274.1"/>
    </source>
</evidence>
<dbReference type="EMBL" id="FOQY01000003">
    <property type="protein sequence ID" value="SFI52274.1"/>
    <property type="molecule type" value="Genomic_DNA"/>
</dbReference>
<dbReference type="AlphaFoldDB" id="A0A1I3IWA3"/>
<dbReference type="InterPro" id="IPR046214">
    <property type="entry name" value="DUF6247"/>
</dbReference>
<organism evidence="2 3">
    <name type="scientific">Streptosporangium canum</name>
    <dbReference type="NCBI Taxonomy" id="324952"/>
    <lineage>
        <taxon>Bacteria</taxon>
        <taxon>Bacillati</taxon>
        <taxon>Actinomycetota</taxon>
        <taxon>Actinomycetes</taxon>
        <taxon>Streptosporangiales</taxon>
        <taxon>Streptosporangiaceae</taxon>
        <taxon>Streptosporangium</taxon>
    </lineage>
</organism>
<proteinExistence type="predicted"/>
<dbReference type="GeneID" id="96297188"/>
<evidence type="ECO:0000256" key="1">
    <source>
        <dbReference type="SAM" id="MobiDB-lite"/>
    </source>
</evidence>
<gene>
    <name evidence="2" type="ORF">SAMN05216275_103440</name>
</gene>
<dbReference type="RefSeq" id="WP_143120830.1">
    <property type="nucleotide sequence ID" value="NZ_FOQY01000003.1"/>
</dbReference>
<sequence>MTAQPHAASEPVIERTFTAVRAALPPVNAAAFDAELTRITHAPVVDLVALDDFLTSWWRIATRAAQNREDWQRMHDEAEQIRSGQRSSGTPLAEILARREGRI</sequence>
<dbReference type="Pfam" id="PF19760">
    <property type="entry name" value="DUF6247"/>
    <property type="match status" value="1"/>
</dbReference>